<reference evidence="2" key="1">
    <citation type="journal article" date="2023" name="G3 (Bethesda)">
        <title>Genome assembly and association tests identify interacting loci associated with vigor, precocity, and sex in interspecific pistachio rootstocks.</title>
        <authorList>
            <person name="Palmer W."/>
            <person name="Jacygrad E."/>
            <person name="Sagayaradj S."/>
            <person name="Cavanaugh K."/>
            <person name="Han R."/>
            <person name="Bertier L."/>
            <person name="Beede B."/>
            <person name="Kafkas S."/>
            <person name="Golino D."/>
            <person name="Preece J."/>
            <person name="Michelmore R."/>
        </authorList>
    </citation>
    <scope>NUCLEOTIDE SEQUENCE [LARGE SCALE GENOMIC DNA]</scope>
</reference>
<evidence type="ECO:0000313" key="2">
    <source>
        <dbReference type="Proteomes" id="UP001164250"/>
    </source>
</evidence>
<dbReference type="EMBL" id="CM047904">
    <property type="protein sequence ID" value="KAJ0090871.1"/>
    <property type="molecule type" value="Genomic_DNA"/>
</dbReference>
<organism evidence="1 2">
    <name type="scientific">Pistacia atlantica</name>
    <dbReference type="NCBI Taxonomy" id="434234"/>
    <lineage>
        <taxon>Eukaryota</taxon>
        <taxon>Viridiplantae</taxon>
        <taxon>Streptophyta</taxon>
        <taxon>Embryophyta</taxon>
        <taxon>Tracheophyta</taxon>
        <taxon>Spermatophyta</taxon>
        <taxon>Magnoliopsida</taxon>
        <taxon>eudicotyledons</taxon>
        <taxon>Gunneridae</taxon>
        <taxon>Pentapetalae</taxon>
        <taxon>rosids</taxon>
        <taxon>malvids</taxon>
        <taxon>Sapindales</taxon>
        <taxon>Anacardiaceae</taxon>
        <taxon>Pistacia</taxon>
    </lineage>
</organism>
<comment type="caution">
    <text evidence="1">The sequence shown here is derived from an EMBL/GenBank/DDBJ whole genome shotgun (WGS) entry which is preliminary data.</text>
</comment>
<gene>
    <name evidence="1" type="ORF">Patl1_14003</name>
</gene>
<sequence length="211" mass="23439">MDDERLVYTLDKAFTYVGFGKFQVVVLLYAGLGLFAEAMEVMILSFIGPAIKSEWRISPAQESLLTTVVFAGLLLGRAFLVELCGPVHVSWFLEFVPASNRGVWMVAIELFWTLGTIFEASLGWTLSCVPTFAVLLLQGLAPESLRYLCMGGQTADAHHILEKIALKNGNNLPSGRLLPDNIARLDDEFVVLALFICKQNHRSEIRILSNF</sequence>
<name>A0ACC1AW26_9ROSI</name>
<dbReference type="Proteomes" id="UP001164250">
    <property type="component" value="Chromosome 8"/>
</dbReference>
<proteinExistence type="predicted"/>
<keyword evidence="2" id="KW-1185">Reference proteome</keyword>
<accession>A0ACC1AW26</accession>
<evidence type="ECO:0000313" key="1">
    <source>
        <dbReference type="EMBL" id="KAJ0090871.1"/>
    </source>
</evidence>
<protein>
    <submittedName>
        <fullName evidence="1">Uncharacterized protein</fullName>
    </submittedName>
</protein>